<comment type="caution">
    <text evidence="12">The sequence shown here is derived from an EMBL/GenBank/DDBJ whole genome shotgun (WGS) entry which is preliminary data.</text>
</comment>
<protein>
    <recommendedName>
        <fullName evidence="3">asparagine synthase (glutamine-hydrolyzing)</fullName>
        <ecNumber evidence="3">6.3.5.4</ecNumber>
    </recommendedName>
</protein>
<dbReference type="NCBIfam" id="TIGR01536">
    <property type="entry name" value="asn_synth_AEB"/>
    <property type="match status" value="1"/>
</dbReference>
<feature type="active site" description="For GATase activity" evidence="8">
    <location>
        <position position="29"/>
    </location>
</feature>
<evidence type="ECO:0000256" key="7">
    <source>
        <dbReference type="ARBA" id="ARBA00048741"/>
    </source>
</evidence>
<evidence type="ECO:0000256" key="6">
    <source>
        <dbReference type="ARBA" id="ARBA00022962"/>
    </source>
</evidence>
<feature type="site" description="Important for beta-aspartyl-AMP intermediate formation" evidence="10">
    <location>
        <position position="392"/>
    </location>
</feature>
<dbReference type="PIRSF" id="PIRSF001589">
    <property type="entry name" value="Asn_synthetase_glu-h"/>
    <property type="match status" value="1"/>
</dbReference>
<dbReference type="OrthoDB" id="9763290at2"/>
<feature type="binding site" evidence="9">
    <location>
        <position position="126"/>
    </location>
    <ligand>
        <name>L-glutamine</name>
        <dbReference type="ChEBI" id="CHEBI:58359"/>
    </ligand>
</feature>
<dbReference type="Gene3D" id="3.60.20.10">
    <property type="entry name" value="Glutamine Phosphoribosylpyrophosphate, subunit 1, domain 1"/>
    <property type="match status" value="1"/>
</dbReference>
<dbReference type="EC" id="6.3.5.4" evidence="3"/>
<evidence type="ECO:0000256" key="10">
    <source>
        <dbReference type="PIRSR" id="PIRSR001589-3"/>
    </source>
</evidence>
<keyword evidence="4 9" id="KW-0547">Nucleotide-binding</keyword>
<evidence type="ECO:0000313" key="13">
    <source>
        <dbReference type="Proteomes" id="UP000225379"/>
    </source>
</evidence>
<dbReference type="SUPFAM" id="SSF52402">
    <property type="entry name" value="Adenine nucleotide alpha hydrolases-like"/>
    <property type="match status" value="1"/>
</dbReference>
<dbReference type="InterPro" id="IPR029055">
    <property type="entry name" value="Ntn_hydrolases_N"/>
</dbReference>
<feature type="binding site" evidence="9">
    <location>
        <begin position="390"/>
        <end position="391"/>
    </location>
    <ligand>
        <name>ATP</name>
        <dbReference type="ChEBI" id="CHEBI:30616"/>
    </ligand>
</feature>
<dbReference type="PROSITE" id="PS51278">
    <property type="entry name" value="GATASE_TYPE_2"/>
    <property type="match status" value="1"/>
</dbReference>
<dbReference type="Pfam" id="PF00733">
    <property type="entry name" value="Asn_synthase"/>
    <property type="match status" value="1"/>
</dbReference>
<comment type="pathway">
    <text evidence="1">Amino-acid biosynthesis; L-asparagine biosynthesis; L-asparagine from L-aspartate (L-Gln route): step 1/1.</text>
</comment>
<dbReference type="GO" id="GO:0006529">
    <property type="term" value="P:asparagine biosynthetic process"/>
    <property type="evidence" value="ECO:0007669"/>
    <property type="project" value="UniProtKB-KW"/>
</dbReference>
<dbReference type="AlphaFoldDB" id="A0A2B8BMW1"/>
<organism evidence="12 13">
    <name type="scientific">Azospirillum palustre</name>
    <dbReference type="NCBI Taxonomy" id="2044885"/>
    <lineage>
        <taxon>Bacteria</taxon>
        <taxon>Pseudomonadati</taxon>
        <taxon>Pseudomonadota</taxon>
        <taxon>Alphaproteobacteria</taxon>
        <taxon>Rhodospirillales</taxon>
        <taxon>Azospirillaceae</taxon>
        <taxon>Azospirillum</taxon>
    </lineage>
</organism>
<dbReference type="CDD" id="cd01991">
    <property type="entry name" value="Asn_synthase_B_C"/>
    <property type="match status" value="1"/>
</dbReference>
<dbReference type="InterPro" id="IPR033738">
    <property type="entry name" value="AsnB_N"/>
</dbReference>
<feature type="binding site" evidence="9">
    <location>
        <position position="317"/>
    </location>
    <ligand>
        <name>ATP</name>
        <dbReference type="ChEBI" id="CHEBI:30616"/>
    </ligand>
</feature>
<evidence type="ECO:0000313" key="12">
    <source>
        <dbReference type="EMBL" id="PGH59195.1"/>
    </source>
</evidence>
<dbReference type="CDD" id="cd00712">
    <property type="entry name" value="AsnB"/>
    <property type="match status" value="1"/>
</dbReference>
<sequence>MASTGWSTPMPGNSGCCAKSWAEEHCSMCGIFGVVTRKGEQPDFGLLVSATDSLYARGPDSSGHAVSGRVAFGARRLAIIDLDSGDQPIESRCGTVVAMQNGEIYNYKDLRAELLRLGYPLRTSGDTEILTYGYMAWGIDGLLERLDGMYTFAVHDRAQGVVHLARDRMGEKPCFYHTGGQGLVFSSQLLTVARWPSVPFRLNPSAVEAYFALHFVPGEETMLEGIHKLPPAHVLTYRLDDDSVAVRRYWQIEPQPIRPPLHRREATAELRTRVEAAVASRLVSDVPVGAFLSGGIDSSVIVACMAERVSDLKTFSVGFEDRTLDESPYALTVARRFGTDHHHLTFGMKDFEHLIPDVVAAMDEPIGDQAMVPALWMARLARQHVTVTLSGEGADEIFAGYDYYQPKMLPDDWRATAYTAFRPFFKPTETESALFHRTSNSTPSGFPLVIGGGARAAVLRRAGIFERSPWSKSFSDDFTKFQDPLQAACYTDLVTWLPDNLLVKFDKMAMSASLEGRCPFLQPDLIQYALGLPQRFKFGQRGSKEILRDAFADRLPSDILNRRKHGFILPLNAFFRSDAGRSMVMDHLDTMHDHGIVRSDRLRTMVTGWLTQPEPPGRNLMALLLYRMWLSHAYRQPKFQPQQESKAELTFRNEQALASVA</sequence>
<dbReference type="PANTHER" id="PTHR43284:SF1">
    <property type="entry name" value="ASPARAGINE SYNTHETASE"/>
    <property type="match status" value="1"/>
</dbReference>
<dbReference type="InterPro" id="IPR014729">
    <property type="entry name" value="Rossmann-like_a/b/a_fold"/>
</dbReference>
<dbReference type="InterPro" id="IPR001962">
    <property type="entry name" value="Asn_synthase"/>
</dbReference>
<evidence type="ECO:0000256" key="9">
    <source>
        <dbReference type="PIRSR" id="PIRSR001589-2"/>
    </source>
</evidence>
<dbReference type="GO" id="GO:0005524">
    <property type="term" value="F:ATP binding"/>
    <property type="evidence" value="ECO:0007669"/>
    <property type="project" value="UniProtKB-KW"/>
</dbReference>
<evidence type="ECO:0000256" key="2">
    <source>
        <dbReference type="ARBA" id="ARBA00005752"/>
    </source>
</evidence>
<evidence type="ECO:0000256" key="1">
    <source>
        <dbReference type="ARBA" id="ARBA00005187"/>
    </source>
</evidence>
<dbReference type="Pfam" id="PF13522">
    <property type="entry name" value="GATase_6"/>
    <property type="match status" value="1"/>
</dbReference>
<dbReference type="PANTHER" id="PTHR43284">
    <property type="entry name" value="ASPARAGINE SYNTHETASE (GLUTAMINE-HYDROLYZING)"/>
    <property type="match status" value="1"/>
</dbReference>
<dbReference type="InterPro" id="IPR051786">
    <property type="entry name" value="ASN_synthetase/amidase"/>
</dbReference>
<evidence type="ECO:0000256" key="4">
    <source>
        <dbReference type="ARBA" id="ARBA00022741"/>
    </source>
</evidence>
<dbReference type="Proteomes" id="UP000225379">
    <property type="component" value="Unassembled WGS sequence"/>
</dbReference>
<evidence type="ECO:0000256" key="8">
    <source>
        <dbReference type="PIRSR" id="PIRSR001589-1"/>
    </source>
</evidence>
<dbReference type="SUPFAM" id="SSF56235">
    <property type="entry name" value="N-terminal nucleophile aminohydrolases (Ntn hydrolases)"/>
    <property type="match status" value="1"/>
</dbReference>
<evidence type="ECO:0000259" key="11">
    <source>
        <dbReference type="PROSITE" id="PS51278"/>
    </source>
</evidence>
<name>A0A2B8BMW1_9PROT</name>
<dbReference type="GO" id="GO:0004066">
    <property type="term" value="F:asparagine synthase (glutamine-hydrolyzing) activity"/>
    <property type="evidence" value="ECO:0007669"/>
    <property type="project" value="UniProtKB-EC"/>
</dbReference>
<accession>A0A2B8BMW1</accession>
<dbReference type="EMBL" id="PDKW01000036">
    <property type="protein sequence ID" value="PGH59195.1"/>
    <property type="molecule type" value="Genomic_DNA"/>
</dbReference>
<keyword evidence="8" id="KW-0028">Amino-acid biosynthesis</keyword>
<evidence type="ECO:0000256" key="5">
    <source>
        <dbReference type="ARBA" id="ARBA00022840"/>
    </source>
</evidence>
<proteinExistence type="inferred from homology"/>
<comment type="catalytic activity">
    <reaction evidence="7">
        <text>L-aspartate + L-glutamine + ATP + H2O = L-asparagine + L-glutamate + AMP + diphosphate + H(+)</text>
        <dbReference type="Rhea" id="RHEA:12228"/>
        <dbReference type="ChEBI" id="CHEBI:15377"/>
        <dbReference type="ChEBI" id="CHEBI:15378"/>
        <dbReference type="ChEBI" id="CHEBI:29985"/>
        <dbReference type="ChEBI" id="CHEBI:29991"/>
        <dbReference type="ChEBI" id="CHEBI:30616"/>
        <dbReference type="ChEBI" id="CHEBI:33019"/>
        <dbReference type="ChEBI" id="CHEBI:58048"/>
        <dbReference type="ChEBI" id="CHEBI:58359"/>
        <dbReference type="ChEBI" id="CHEBI:456215"/>
        <dbReference type="EC" id="6.3.5.4"/>
    </reaction>
</comment>
<gene>
    <name evidence="12" type="primary">asnB</name>
    <name evidence="12" type="ORF">CRT60_00730</name>
</gene>
<evidence type="ECO:0000256" key="3">
    <source>
        <dbReference type="ARBA" id="ARBA00012737"/>
    </source>
</evidence>
<dbReference type="Gene3D" id="3.40.50.620">
    <property type="entry name" value="HUPs"/>
    <property type="match status" value="1"/>
</dbReference>
<keyword evidence="13" id="KW-1185">Reference proteome</keyword>
<dbReference type="InterPro" id="IPR006426">
    <property type="entry name" value="Asn_synth_AEB"/>
</dbReference>
<dbReference type="GO" id="GO:0005829">
    <property type="term" value="C:cytosol"/>
    <property type="evidence" value="ECO:0007669"/>
    <property type="project" value="TreeGrafter"/>
</dbReference>
<feature type="domain" description="Glutamine amidotransferase type-2" evidence="11">
    <location>
        <begin position="29"/>
        <end position="240"/>
    </location>
</feature>
<comment type="similarity">
    <text evidence="2">Belongs to the asparagine synthetase family.</text>
</comment>
<reference evidence="13" key="1">
    <citation type="submission" date="2017-10" db="EMBL/GenBank/DDBJ databases">
        <authorList>
            <person name="Kravchenko I.K."/>
            <person name="Grouzdev D.S."/>
        </authorList>
    </citation>
    <scope>NUCLEOTIDE SEQUENCE [LARGE SCALE GENOMIC DNA]</scope>
    <source>
        <strain evidence="13">B2</strain>
    </source>
</reference>
<keyword evidence="8" id="KW-0061">Asparagine biosynthesis</keyword>
<dbReference type="InterPro" id="IPR017932">
    <property type="entry name" value="GATase_2_dom"/>
</dbReference>
<keyword evidence="5 9" id="KW-0067">ATP-binding</keyword>
<keyword evidence="6 8" id="KW-0315">Glutamine amidotransferase</keyword>